<dbReference type="InterPro" id="IPR050357">
    <property type="entry name" value="Arrestin_domain-protein"/>
</dbReference>
<accession>A0A5E4MHI2</accession>
<dbReference type="Pfam" id="PF02752">
    <property type="entry name" value="Arrestin_C"/>
    <property type="match status" value="1"/>
</dbReference>
<dbReference type="InterPro" id="IPR014752">
    <property type="entry name" value="Arrestin-like_C"/>
</dbReference>
<dbReference type="SUPFAM" id="SSF81296">
    <property type="entry name" value="E set domains"/>
    <property type="match status" value="1"/>
</dbReference>
<dbReference type="PANTHER" id="PTHR11188:SF176">
    <property type="entry name" value="ARRESTIN DOMAIN-CONTAINING PROTEIN 1"/>
    <property type="match status" value="1"/>
</dbReference>
<dbReference type="InterPro" id="IPR011022">
    <property type="entry name" value="Arrestin_C-like"/>
</dbReference>
<name>A0A5E4MHI2_9HEMI</name>
<keyword evidence="3" id="KW-1185">Reference proteome</keyword>
<evidence type="ECO:0000259" key="1">
    <source>
        <dbReference type="Pfam" id="PF02752"/>
    </source>
</evidence>
<gene>
    <name evidence="2" type="ORF">CINCED_3A000277</name>
</gene>
<evidence type="ECO:0000313" key="2">
    <source>
        <dbReference type="EMBL" id="VVC29865.1"/>
    </source>
</evidence>
<dbReference type="OrthoDB" id="2333384at2759"/>
<feature type="domain" description="Arrestin C-terminal-like" evidence="1">
    <location>
        <begin position="159"/>
        <end position="286"/>
    </location>
</feature>
<dbReference type="AlphaFoldDB" id="A0A5E4MHI2"/>
<dbReference type="EMBL" id="CABPRJ010000500">
    <property type="protein sequence ID" value="VVC29865.1"/>
    <property type="molecule type" value="Genomic_DNA"/>
</dbReference>
<dbReference type="GO" id="GO:0005737">
    <property type="term" value="C:cytoplasm"/>
    <property type="evidence" value="ECO:0007669"/>
    <property type="project" value="TreeGrafter"/>
</dbReference>
<proteinExistence type="predicted"/>
<dbReference type="InterPro" id="IPR014756">
    <property type="entry name" value="Ig_E-set"/>
</dbReference>
<sequence length="342" mass="39548">MKFFLDETCQVVFPGAVIYGVFCIEDGIDSSCEPVIKASGFTRIWKPGTNSEIEEYSIFFEDKVVLSLDADLTDLSLDDETRGYPNKFKFHLVLPNNLPPSHEVPFGHTRYKLETYYNDQTIFKYFSVNQWVGLLKQNNSVVKHKTFAVPLFNVCQSIDVLLNLDQTHYLPGETVFVAAIITNSSWKDVIFSKIYIIQTTKYWKSYYSVPMKHTRVIAEGTRGHLSRGCSQIWENEPLYIPAVIPTTNTSNNPFNFFEIKYKLKLQIVLKNSKKKIVLKQKLFIGNWNKSKNTNINNSKKYINNVVLNNDLPYEITADECSLIKQENSEFIPKYIMYETSQI</sequence>
<dbReference type="PANTHER" id="PTHR11188">
    <property type="entry name" value="ARRESTIN DOMAIN CONTAINING PROTEIN"/>
    <property type="match status" value="1"/>
</dbReference>
<reference evidence="2 3" key="1">
    <citation type="submission" date="2019-08" db="EMBL/GenBank/DDBJ databases">
        <authorList>
            <person name="Alioto T."/>
            <person name="Alioto T."/>
            <person name="Gomez Garrido J."/>
        </authorList>
    </citation>
    <scope>NUCLEOTIDE SEQUENCE [LARGE SCALE GENOMIC DNA]</scope>
</reference>
<dbReference type="GO" id="GO:0015031">
    <property type="term" value="P:protein transport"/>
    <property type="evidence" value="ECO:0007669"/>
    <property type="project" value="TreeGrafter"/>
</dbReference>
<evidence type="ECO:0000313" key="3">
    <source>
        <dbReference type="Proteomes" id="UP000325440"/>
    </source>
</evidence>
<protein>
    <submittedName>
        <fullName evidence="2">Immunoglobulin E-set,Arrestin C-terminal-like domain</fullName>
    </submittedName>
</protein>
<dbReference type="Proteomes" id="UP000325440">
    <property type="component" value="Unassembled WGS sequence"/>
</dbReference>
<organism evidence="2 3">
    <name type="scientific">Cinara cedri</name>
    <dbReference type="NCBI Taxonomy" id="506608"/>
    <lineage>
        <taxon>Eukaryota</taxon>
        <taxon>Metazoa</taxon>
        <taxon>Ecdysozoa</taxon>
        <taxon>Arthropoda</taxon>
        <taxon>Hexapoda</taxon>
        <taxon>Insecta</taxon>
        <taxon>Pterygota</taxon>
        <taxon>Neoptera</taxon>
        <taxon>Paraneoptera</taxon>
        <taxon>Hemiptera</taxon>
        <taxon>Sternorrhyncha</taxon>
        <taxon>Aphidomorpha</taxon>
        <taxon>Aphidoidea</taxon>
        <taxon>Aphididae</taxon>
        <taxon>Lachninae</taxon>
        <taxon>Cinara</taxon>
    </lineage>
</organism>
<dbReference type="Gene3D" id="2.60.40.640">
    <property type="match status" value="2"/>
</dbReference>